<dbReference type="EMBL" id="CP119108">
    <property type="protein sequence ID" value="WEG10600.1"/>
    <property type="molecule type" value="Genomic_DNA"/>
</dbReference>
<dbReference type="PANTHER" id="PTHR21666:SF270">
    <property type="entry name" value="MUREIN HYDROLASE ACTIVATOR ENVC"/>
    <property type="match status" value="1"/>
</dbReference>
<keyword evidence="3" id="KW-1185">Reference proteome</keyword>
<name>A0ABY8C2C6_9MICO</name>
<dbReference type="CDD" id="cd12797">
    <property type="entry name" value="M23_peptidase"/>
    <property type="match status" value="1"/>
</dbReference>
<dbReference type="PANTHER" id="PTHR21666">
    <property type="entry name" value="PEPTIDASE-RELATED"/>
    <property type="match status" value="1"/>
</dbReference>
<evidence type="ECO:0000259" key="1">
    <source>
        <dbReference type="Pfam" id="PF01551"/>
    </source>
</evidence>
<dbReference type="Proteomes" id="UP001214553">
    <property type="component" value="Chromosome"/>
</dbReference>
<accession>A0ABY8C2C6</accession>
<reference evidence="2 3" key="1">
    <citation type="submission" date="2023-03" db="EMBL/GenBank/DDBJ databases">
        <title>Genome sequence of Microbacterium sp. KACC 23027.</title>
        <authorList>
            <person name="Kim S."/>
            <person name="Heo J."/>
            <person name="Kwon S.-W."/>
        </authorList>
    </citation>
    <scope>NUCLEOTIDE SEQUENCE [LARGE SCALE GENOMIC DNA]</scope>
    <source>
        <strain evidence="2 3">KACC 23027</strain>
    </source>
</reference>
<protein>
    <submittedName>
        <fullName evidence="2">M23 family metallopeptidase</fullName>
    </submittedName>
</protein>
<dbReference type="RefSeq" id="WP_275279994.1">
    <property type="nucleotide sequence ID" value="NZ_CP119108.1"/>
</dbReference>
<evidence type="ECO:0000313" key="3">
    <source>
        <dbReference type="Proteomes" id="UP001214553"/>
    </source>
</evidence>
<dbReference type="InterPro" id="IPR050570">
    <property type="entry name" value="Cell_wall_metabolism_enzyme"/>
</dbReference>
<proteinExistence type="predicted"/>
<dbReference type="Gene3D" id="2.70.70.10">
    <property type="entry name" value="Glucose Permease (Domain IIA)"/>
    <property type="match status" value="1"/>
</dbReference>
<organism evidence="2 3">
    <name type="scientific">Microbacterium horticulturae</name>
    <dbReference type="NCBI Taxonomy" id="3028316"/>
    <lineage>
        <taxon>Bacteria</taxon>
        <taxon>Bacillati</taxon>
        <taxon>Actinomycetota</taxon>
        <taxon>Actinomycetes</taxon>
        <taxon>Micrococcales</taxon>
        <taxon>Microbacteriaceae</taxon>
        <taxon>Microbacterium</taxon>
    </lineage>
</organism>
<dbReference type="SUPFAM" id="SSF51261">
    <property type="entry name" value="Duplicated hybrid motif"/>
    <property type="match status" value="1"/>
</dbReference>
<gene>
    <name evidence="2" type="ORF">PU630_08705</name>
</gene>
<sequence>MATHPSTRRGSAGGRRWACAAAGLLLVLISLLAPAPAAGAQRFALRADVDAPAAAPWLWPVAGPQVVRAFQAPAHEYGAGHRGLDLRPHGDTSVRAPRAGIVAFSGRIADRGILTIDHGDGYVTTLEPVTSDVAAGTPVEQGEIVGAIAAGGHAEAGTVHFGVRLDGEYLNPLLLLGALPRAVLLPCCS</sequence>
<evidence type="ECO:0000313" key="2">
    <source>
        <dbReference type="EMBL" id="WEG10600.1"/>
    </source>
</evidence>
<dbReference type="InterPro" id="IPR016047">
    <property type="entry name" value="M23ase_b-sheet_dom"/>
</dbReference>
<feature type="domain" description="M23ase beta-sheet core" evidence="1">
    <location>
        <begin position="80"/>
        <end position="172"/>
    </location>
</feature>
<dbReference type="InterPro" id="IPR011055">
    <property type="entry name" value="Dup_hybrid_motif"/>
</dbReference>
<dbReference type="Pfam" id="PF01551">
    <property type="entry name" value="Peptidase_M23"/>
    <property type="match status" value="1"/>
</dbReference>